<evidence type="ECO:0000256" key="12">
    <source>
        <dbReference type="ARBA" id="ARBA00023145"/>
    </source>
</evidence>
<dbReference type="InterPro" id="IPR029463">
    <property type="entry name" value="Lys_MEP"/>
</dbReference>
<organism evidence="17 18">
    <name type="scientific">Claviceps pusilla</name>
    <dbReference type="NCBI Taxonomy" id="123648"/>
    <lineage>
        <taxon>Eukaryota</taxon>
        <taxon>Fungi</taxon>
        <taxon>Dikarya</taxon>
        <taxon>Ascomycota</taxon>
        <taxon>Pezizomycotina</taxon>
        <taxon>Sordariomycetes</taxon>
        <taxon>Hypocreomycetidae</taxon>
        <taxon>Hypocreales</taxon>
        <taxon>Clavicipitaceae</taxon>
        <taxon>Claviceps</taxon>
    </lineage>
</organism>
<dbReference type="GO" id="GO:0004222">
    <property type="term" value="F:metalloendopeptidase activity"/>
    <property type="evidence" value="ECO:0007669"/>
    <property type="project" value="InterPro"/>
</dbReference>
<comment type="subcellular location">
    <subcellularLocation>
        <location evidence="2 15">Secreted</location>
    </subcellularLocation>
</comment>
<dbReference type="CDD" id="cd11008">
    <property type="entry name" value="M35_deuterolysin_like"/>
    <property type="match status" value="1"/>
</dbReference>
<evidence type="ECO:0000256" key="2">
    <source>
        <dbReference type="ARBA" id="ARBA00004613"/>
    </source>
</evidence>
<feature type="domain" description="Lysine-specific metallo-endopeptidase" evidence="16">
    <location>
        <begin position="214"/>
        <end position="351"/>
    </location>
</feature>
<feature type="chain" id="PRO_5040528949" description="Neutral protease 2" evidence="15">
    <location>
        <begin position="17"/>
        <end position="357"/>
    </location>
</feature>
<comment type="catalytic activity">
    <reaction evidence="1 15">
        <text>Preferential cleavage of bonds with hydrophobic residues in P1'. Also 3-Asn-|-Gln-4 and 8-Gly-|-Ser-9 bonds in insulin B chain.</text>
        <dbReference type="EC" id="3.4.24.39"/>
    </reaction>
</comment>
<keyword evidence="11 15" id="KW-0482">Metalloprotease</keyword>
<dbReference type="Gene3D" id="2.60.40.2970">
    <property type="match status" value="1"/>
</dbReference>
<dbReference type="EMBL" id="SRPW01000936">
    <property type="protein sequence ID" value="KAG6011111.1"/>
    <property type="molecule type" value="Genomic_DNA"/>
</dbReference>
<dbReference type="GO" id="GO:0006508">
    <property type="term" value="P:proteolysis"/>
    <property type="evidence" value="ECO:0007669"/>
    <property type="project" value="UniProtKB-KW"/>
</dbReference>
<evidence type="ECO:0000256" key="13">
    <source>
        <dbReference type="PIRSR" id="PIRSR601384-1"/>
    </source>
</evidence>
<dbReference type="Pfam" id="PF02102">
    <property type="entry name" value="Peptidase_M35"/>
    <property type="match status" value="1"/>
</dbReference>
<keyword evidence="8 15" id="KW-0732">Signal</keyword>
<evidence type="ECO:0000256" key="15">
    <source>
        <dbReference type="RuleBase" id="RU361126"/>
    </source>
</evidence>
<keyword evidence="7 14" id="KW-0479">Metal-binding</keyword>
<evidence type="ECO:0000256" key="4">
    <source>
        <dbReference type="ARBA" id="ARBA00022525"/>
    </source>
</evidence>
<evidence type="ECO:0000256" key="5">
    <source>
        <dbReference type="ARBA" id="ARBA00022670"/>
    </source>
</evidence>
<evidence type="ECO:0000259" key="16">
    <source>
        <dbReference type="SMART" id="SM01351"/>
    </source>
</evidence>
<keyword evidence="9 15" id="KW-0378">Hydrolase</keyword>
<dbReference type="PANTHER" id="PTHR37016">
    <property type="match status" value="1"/>
</dbReference>
<comment type="function">
    <text evidence="15">Secreted metalloproteinase that allows assimilation of proteinaceous substrates. Shows high activities on basic nuclear substrates such as histone and protamine.</text>
</comment>
<dbReference type="AlphaFoldDB" id="A0A9P7SZM7"/>
<dbReference type="InterPro" id="IPR050414">
    <property type="entry name" value="Fungal_M35_metalloproteases"/>
</dbReference>
<dbReference type="SMART" id="SM01351">
    <property type="entry name" value="Aspzincin_M35"/>
    <property type="match status" value="1"/>
</dbReference>
<feature type="binding site" evidence="14">
    <location>
        <position position="314"/>
    </location>
    <ligand>
        <name>Zn(2+)</name>
        <dbReference type="ChEBI" id="CHEBI:29105"/>
        <note>catalytic</note>
    </ligand>
</feature>
<protein>
    <recommendedName>
        <fullName evidence="15">Neutral protease 2</fullName>
        <ecNumber evidence="15">3.4.24.39</ecNumber>
    </recommendedName>
    <alternativeName>
        <fullName evidence="15">Deuterolysin</fullName>
    </alternativeName>
</protein>
<dbReference type="GO" id="GO:0046872">
    <property type="term" value="F:metal ion binding"/>
    <property type="evidence" value="ECO:0007669"/>
    <property type="project" value="UniProtKB-KW"/>
</dbReference>
<keyword evidence="10 14" id="KW-0862">Zinc</keyword>
<name>A0A9P7SZM7_9HYPO</name>
<dbReference type="SUPFAM" id="SSF55486">
    <property type="entry name" value="Metalloproteases ('zincins'), catalytic domain"/>
    <property type="match status" value="1"/>
</dbReference>
<reference evidence="17" key="1">
    <citation type="journal article" date="2020" name="bioRxiv">
        <title>Whole genome comparisons of ergot fungi reveals the divergence and evolution of species within the genus Claviceps are the result of varying mechanisms driving genome evolution and host range expansion.</title>
        <authorList>
            <person name="Wyka S.A."/>
            <person name="Mondo S.J."/>
            <person name="Liu M."/>
            <person name="Dettman J."/>
            <person name="Nalam V."/>
            <person name="Broders K.D."/>
        </authorList>
    </citation>
    <scope>NUCLEOTIDE SEQUENCE</scope>
    <source>
        <strain evidence="17">CCC 602</strain>
    </source>
</reference>
<comment type="cofactor">
    <cofactor evidence="14 15">
        <name>Zn(2+)</name>
        <dbReference type="ChEBI" id="CHEBI:29105"/>
    </cofactor>
    <text evidence="14 15">Binds 1 zinc ion per subunit.</text>
</comment>
<evidence type="ECO:0000256" key="1">
    <source>
        <dbReference type="ARBA" id="ARBA00001187"/>
    </source>
</evidence>
<evidence type="ECO:0000256" key="6">
    <source>
        <dbReference type="ARBA" id="ARBA00022685"/>
    </source>
</evidence>
<evidence type="ECO:0000256" key="3">
    <source>
        <dbReference type="ARBA" id="ARBA00010279"/>
    </source>
</evidence>
<keyword evidence="4 15" id="KW-0964">Secreted</keyword>
<sequence length="357" mass="38545">MKFIGSLIAFASLAAAAPQAGTSLDVKLEMAGNSAVRATIINSGKTNLKIFKTGTILDEAPIQKAHITRDDERETEVAELRKSVGNKVRFRGIRQRIATQNLDDAAFEHIPAGDSVEVVFNVGEVHDLSAGGAVNIHSSGVMHFANPDNNELAGSIPYTSNIVRTTIDGPEAASLLKSFHAERRSVVQGDCGGSKYSASETALDDCVKIARLAQSAANSNAQKVMEYFKDVSDSTKQDIASVYDRVADECSSGNRSTRYFCSDIQGNCAKNVLAYTVTDQDYQVYCDLYFNLPSVTYTCHAQDQATTVLHEMTHLAEVADTSDMAYGYNNIMKLDSYSALHNADSYSLFANAIVAGC</sequence>
<keyword evidence="6 15" id="KW-0165">Cleavage on pair of basic residues</keyword>
<comment type="similarity">
    <text evidence="3 15">Belongs to the peptidase M35 family.</text>
</comment>
<keyword evidence="18" id="KW-1185">Reference proteome</keyword>
<evidence type="ECO:0000256" key="8">
    <source>
        <dbReference type="ARBA" id="ARBA00022729"/>
    </source>
</evidence>
<dbReference type="OrthoDB" id="412874at2759"/>
<dbReference type="InterPro" id="IPR024079">
    <property type="entry name" value="MetalloPept_cat_dom_sf"/>
</dbReference>
<feature type="active site" evidence="13">
    <location>
        <position position="311"/>
    </location>
</feature>
<dbReference type="Proteomes" id="UP000748025">
    <property type="component" value="Unassembled WGS sequence"/>
</dbReference>
<gene>
    <name evidence="17" type="ORF">E4U43_008507</name>
</gene>
<keyword evidence="12" id="KW-0865">Zymogen</keyword>
<comment type="caution">
    <text evidence="17">The sequence shown here is derived from an EMBL/GenBank/DDBJ whole genome shotgun (WGS) entry which is preliminary data.</text>
</comment>
<evidence type="ECO:0000256" key="14">
    <source>
        <dbReference type="PIRSR" id="PIRSR601384-2"/>
    </source>
</evidence>
<dbReference type="Gene3D" id="3.40.390.10">
    <property type="entry name" value="Collagenase (Catalytic Domain)"/>
    <property type="match status" value="1"/>
</dbReference>
<evidence type="ECO:0000313" key="18">
    <source>
        <dbReference type="Proteomes" id="UP000748025"/>
    </source>
</evidence>
<keyword evidence="5 15" id="KW-0645">Protease</keyword>
<evidence type="ECO:0000256" key="9">
    <source>
        <dbReference type="ARBA" id="ARBA00022801"/>
    </source>
</evidence>
<feature type="binding site" evidence="14">
    <location>
        <position position="323"/>
    </location>
    <ligand>
        <name>Zn(2+)</name>
        <dbReference type="ChEBI" id="CHEBI:29105"/>
        <note>catalytic</note>
    </ligand>
</feature>
<dbReference type="GO" id="GO:0005576">
    <property type="term" value="C:extracellular region"/>
    <property type="evidence" value="ECO:0007669"/>
    <property type="project" value="UniProtKB-SubCell"/>
</dbReference>
<evidence type="ECO:0000256" key="7">
    <source>
        <dbReference type="ARBA" id="ARBA00022723"/>
    </source>
</evidence>
<dbReference type="PRINTS" id="PR00768">
    <property type="entry name" value="DEUTEROLYSIN"/>
</dbReference>
<dbReference type="PANTHER" id="PTHR37016:SF2">
    <property type="entry name" value="NEUTRAL PROTEASE 2 HOMOLOG SNOG_02177"/>
    <property type="match status" value="1"/>
</dbReference>
<evidence type="ECO:0000313" key="17">
    <source>
        <dbReference type="EMBL" id="KAG6011111.1"/>
    </source>
</evidence>
<proteinExistence type="inferred from homology"/>
<evidence type="ECO:0000256" key="11">
    <source>
        <dbReference type="ARBA" id="ARBA00023049"/>
    </source>
</evidence>
<accession>A0A9P7SZM7</accession>
<feature type="signal peptide" evidence="15">
    <location>
        <begin position="1"/>
        <end position="16"/>
    </location>
</feature>
<feature type="binding site" evidence="14">
    <location>
        <position position="310"/>
    </location>
    <ligand>
        <name>Zn(2+)</name>
        <dbReference type="ChEBI" id="CHEBI:29105"/>
        <note>catalytic</note>
    </ligand>
</feature>
<dbReference type="InterPro" id="IPR001384">
    <property type="entry name" value="Peptidase_M35"/>
</dbReference>
<dbReference type="EC" id="3.4.24.39" evidence="15"/>
<evidence type="ECO:0000256" key="10">
    <source>
        <dbReference type="ARBA" id="ARBA00022833"/>
    </source>
</evidence>